<proteinExistence type="predicted"/>
<dbReference type="EMBL" id="PTQR01000021">
    <property type="protein sequence ID" value="TKX26033.1"/>
    <property type="molecule type" value="Genomic_DNA"/>
</dbReference>
<accession>A0A4U7B3Y6</accession>
<gene>
    <name evidence="2" type="ORF">C1H76_1880</name>
</gene>
<evidence type="ECO:0000313" key="2">
    <source>
        <dbReference type="EMBL" id="TKX26033.1"/>
    </source>
</evidence>
<organism evidence="2 3">
    <name type="scientific">Elsinoe australis</name>
    <dbReference type="NCBI Taxonomy" id="40998"/>
    <lineage>
        <taxon>Eukaryota</taxon>
        <taxon>Fungi</taxon>
        <taxon>Dikarya</taxon>
        <taxon>Ascomycota</taxon>
        <taxon>Pezizomycotina</taxon>
        <taxon>Dothideomycetes</taxon>
        <taxon>Dothideomycetidae</taxon>
        <taxon>Myriangiales</taxon>
        <taxon>Elsinoaceae</taxon>
        <taxon>Elsinoe</taxon>
    </lineage>
</organism>
<reference evidence="2 3" key="1">
    <citation type="submission" date="2018-02" db="EMBL/GenBank/DDBJ databases">
        <title>Draft genome sequences of Elsinoe sp., causing black scab on jojoba.</title>
        <authorList>
            <person name="Stodart B."/>
            <person name="Jeffress S."/>
            <person name="Ash G."/>
            <person name="Arun Chinnappa K."/>
        </authorList>
    </citation>
    <scope>NUCLEOTIDE SEQUENCE [LARGE SCALE GENOMIC DNA]</scope>
    <source>
        <strain evidence="2 3">Hillstone_2</strain>
    </source>
</reference>
<keyword evidence="1" id="KW-0812">Transmembrane</keyword>
<dbReference type="AlphaFoldDB" id="A0A4U7B3Y6"/>
<keyword evidence="1" id="KW-1133">Transmembrane helix</keyword>
<protein>
    <submittedName>
        <fullName evidence="2">Uncharacterized protein</fullName>
    </submittedName>
</protein>
<evidence type="ECO:0000313" key="3">
    <source>
        <dbReference type="Proteomes" id="UP000308133"/>
    </source>
</evidence>
<name>A0A4U7B3Y6_9PEZI</name>
<comment type="caution">
    <text evidence="2">The sequence shown here is derived from an EMBL/GenBank/DDBJ whole genome shotgun (WGS) entry which is preliminary data.</text>
</comment>
<evidence type="ECO:0000256" key="1">
    <source>
        <dbReference type="SAM" id="Phobius"/>
    </source>
</evidence>
<keyword evidence="1" id="KW-0472">Membrane</keyword>
<sequence>MSPAAFLMPNAPLDLAMSNAAVAASAFTPATPFGSPNSVLQKRSTSGTVPDFSNDPFRRVLYWIVICLVCLFIGVFFHGFVGWWLDERQERRMAQAQLEGITPDGSRRYWRTWLIAHGQESAELESGVVVTRYGTVEYAQV</sequence>
<feature type="transmembrane region" description="Helical" evidence="1">
    <location>
        <begin position="60"/>
        <end position="85"/>
    </location>
</feature>
<dbReference type="Proteomes" id="UP000308133">
    <property type="component" value="Unassembled WGS sequence"/>
</dbReference>